<keyword evidence="3" id="KW-1185">Reference proteome</keyword>
<proteinExistence type="predicted"/>
<comment type="caution">
    <text evidence="2">The sequence shown here is derived from an EMBL/GenBank/DDBJ whole genome shotgun (WGS) entry which is preliminary data.</text>
</comment>
<organism evidence="2 3">
    <name type="scientific">Planomonospora corallina</name>
    <dbReference type="NCBI Taxonomy" id="1806052"/>
    <lineage>
        <taxon>Bacteria</taxon>
        <taxon>Bacillati</taxon>
        <taxon>Actinomycetota</taxon>
        <taxon>Actinomycetes</taxon>
        <taxon>Streptosporangiales</taxon>
        <taxon>Streptosporangiaceae</taxon>
        <taxon>Planomonospora</taxon>
    </lineage>
</organism>
<dbReference type="RefSeq" id="WP_377285865.1">
    <property type="nucleotide sequence ID" value="NZ_JBHSBM010000011.1"/>
</dbReference>
<feature type="region of interest" description="Disordered" evidence="1">
    <location>
        <begin position="41"/>
        <end position="60"/>
    </location>
</feature>
<protein>
    <submittedName>
        <fullName evidence="2">Thiocillin family RiPP</fullName>
    </submittedName>
</protein>
<evidence type="ECO:0000313" key="3">
    <source>
        <dbReference type="Proteomes" id="UP001595850"/>
    </source>
</evidence>
<name>A0ABV8I403_9ACTN</name>
<dbReference type="InterPro" id="IPR049803">
    <property type="entry name" value="RiPP_thiocil-like"/>
</dbReference>
<sequence>MADNDQNKDIDLYAEEPEELSVEELADTNLLGTWSSAGCAGTASCPASTSSSASSASSFG</sequence>
<dbReference type="EMBL" id="JBHSBM010000011">
    <property type="protein sequence ID" value="MFC4057777.1"/>
    <property type="molecule type" value="Genomic_DNA"/>
</dbReference>
<evidence type="ECO:0000256" key="1">
    <source>
        <dbReference type="SAM" id="MobiDB-lite"/>
    </source>
</evidence>
<accession>A0ABV8I403</accession>
<dbReference type="Proteomes" id="UP001595850">
    <property type="component" value="Unassembled WGS sequence"/>
</dbReference>
<gene>
    <name evidence="2" type="ORF">ACFOWE_05700</name>
</gene>
<evidence type="ECO:0000313" key="2">
    <source>
        <dbReference type="EMBL" id="MFC4057777.1"/>
    </source>
</evidence>
<reference evidence="3" key="1">
    <citation type="journal article" date="2019" name="Int. J. Syst. Evol. Microbiol.">
        <title>The Global Catalogue of Microorganisms (GCM) 10K type strain sequencing project: providing services to taxonomists for standard genome sequencing and annotation.</title>
        <authorList>
            <consortium name="The Broad Institute Genomics Platform"/>
            <consortium name="The Broad Institute Genome Sequencing Center for Infectious Disease"/>
            <person name="Wu L."/>
            <person name="Ma J."/>
        </authorList>
    </citation>
    <scope>NUCLEOTIDE SEQUENCE [LARGE SCALE GENOMIC DNA]</scope>
    <source>
        <strain evidence="3">TBRC 4489</strain>
    </source>
</reference>
<dbReference type="NCBIfam" id="NF033482">
    <property type="entry name" value="RiPP_thiocil"/>
    <property type="match status" value="1"/>
</dbReference>